<accession>A0ACC3SA23</accession>
<dbReference type="Proteomes" id="UP001320706">
    <property type="component" value="Unassembled WGS sequence"/>
</dbReference>
<gene>
    <name evidence="1" type="ORF">M8818_005532</name>
</gene>
<dbReference type="EMBL" id="JAMKPW020000033">
    <property type="protein sequence ID" value="KAK8202007.1"/>
    <property type="molecule type" value="Genomic_DNA"/>
</dbReference>
<name>A0ACC3SA23_9PEZI</name>
<reference evidence="1" key="1">
    <citation type="submission" date="2024-02" db="EMBL/GenBank/DDBJ databases">
        <title>Metagenome Assembled Genome of Zalaria obscura JY119.</title>
        <authorList>
            <person name="Vighnesh L."/>
            <person name="Jagadeeshwari U."/>
            <person name="Venkata Ramana C."/>
            <person name="Sasikala C."/>
        </authorList>
    </citation>
    <scope>NUCLEOTIDE SEQUENCE</scope>
    <source>
        <strain evidence="1">JY119</strain>
    </source>
</reference>
<evidence type="ECO:0000313" key="1">
    <source>
        <dbReference type="EMBL" id="KAK8202007.1"/>
    </source>
</evidence>
<organism evidence="1 2">
    <name type="scientific">Zalaria obscura</name>
    <dbReference type="NCBI Taxonomy" id="2024903"/>
    <lineage>
        <taxon>Eukaryota</taxon>
        <taxon>Fungi</taxon>
        <taxon>Dikarya</taxon>
        <taxon>Ascomycota</taxon>
        <taxon>Pezizomycotina</taxon>
        <taxon>Dothideomycetes</taxon>
        <taxon>Dothideomycetidae</taxon>
        <taxon>Dothideales</taxon>
        <taxon>Zalariaceae</taxon>
        <taxon>Zalaria</taxon>
    </lineage>
</organism>
<evidence type="ECO:0000313" key="2">
    <source>
        <dbReference type="Proteomes" id="UP001320706"/>
    </source>
</evidence>
<proteinExistence type="predicted"/>
<sequence length="258" mass="28663">MCRTMTLTYTCTHTHSIRLSTCRGVFPIARDKSLDAPGLSAKKKPKPGCLSSTTIALKSFQPCGVCQHATFEQEKTARLSEAQATLNAALERVVQAHDLEDKGFGEVIRARRTECERLREELERLEEEYVTKTWAMEIEAPSKQPLKGKRTVKKGERMHGGSMLKCEVRADVVSVDENDGWERGTICDELKMSASDEYELEALPLTALAITEEARRQIDATNAEWYEAFSTTDTGAPTASEADGETEIGIPTMTEEEP</sequence>
<keyword evidence="2" id="KW-1185">Reference proteome</keyword>
<protein>
    <submittedName>
        <fullName evidence="1">Uncharacterized protein</fullName>
    </submittedName>
</protein>
<comment type="caution">
    <text evidence="1">The sequence shown here is derived from an EMBL/GenBank/DDBJ whole genome shotgun (WGS) entry which is preliminary data.</text>
</comment>